<keyword evidence="1" id="KW-0732">Signal</keyword>
<reference evidence="2 3" key="1">
    <citation type="submission" date="2022-06" db="EMBL/GenBank/DDBJ databases">
        <authorList>
            <person name="So Y."/>
        </authorList>
    </citation>
    <scope>NUCLEOTIDE SEQUENCE [LARGE SCALE GENOMIC DNA]</scope>
    <source>
        <strain evidence="2 3">STR3</strain>
    </source>
</reference>
<keyword evidence="3" id="KW-1185">Reference proteome</keyword>
<evidence type="ECO:0000256" key="1">
    <source>
        <dbReference type="SAM" id="SignalP"/>
    </source>
</evidence>
<dbReference type="EMBL" id="JANARS010000001">
    <property type="protein sequence ID" value="MCP3420489.1"/>
    <property type="molecule type" value="Genomic_DNA"/>
</dbReference>
<sequence>MAGSVASLLAASLVTSPAAVAETVSFSDPAHDIQAGADVLSVEVTNERRITVVVRHRDLRRSATPAVSVMVDTYPNRPGPDLSVDLNINELYVWRIRRWQVSGDVPSGCPVTGGFDYRADLTRIVLSRRSDCLRPRGPVRLSVAAFGRSGTDWAPGRHRFLPWVRRY</sequence>
<organism evidence="2 3">
    <name type="scientific">Nocardioides pinisoli</name>
    <dbReference type="NCBI Taxonomy" id="2950279"/>
    <lineage>
        <taxon>Bacteria</taxon>
        <taxon>Bacillati</taxon>
        <taxon>Actinomycetota</taxon>
        <taxon>Actinomycetes</taxon>
        <taxon>Propionibacteriales</taxon>
        <taxon>Nocardioidaceae</taxon>
        <taxon>Nocardioides</taxon>
    </lineage>
</organism>
<feature type="signal peptide" evidence="1">
    <location>
        <begin position="1"/>
        <end position="21"/>
    </location>
</feature>
<dbReference type="RefSeq" id="WP_254179722.1">
    <property type="nucleotide sequence ID" value="NZ_JANARS010000001.1"/>
</dbReference>
<evidence type="ECO:0000313" key="2">
    <source>
        <dbReference type="EMBL" id="MCP3420489.1"/>
    </source>
</evidence>
<name>A0ABT1KSX6_9ACTN</name>
<comment type="caution">
    <text evidence="2">The sequence shown here is derived from an EMBL/GenBank/DDBJ whole genome shotgun (WGS) entry which is preliminary data.</text>
</comment>
<evidence type="ECO:0000313" key="3">
    <source>
        <dbReference type="Proteomes" id="UP001204524"/>
    </source>
</evidence>
<dbReference type="Proteomes" id="UP001204524">
    <property type="component" value="Unassembled WGS sequence"/>
</dbReference>
<protein>
    <submittedName>
        <fullName evidence="2">Uncharacterized protein</fullName>
    </submittedName>
</protein>
<feature type="chain" id="PRO_5046978998" evidence="1">
    <location>
        <begin position="22"/>
        <end position="167"/>
    </location>
</feature>
<gene>
    <name evidence="2" type="ORF">NCI01_01645</name>
</gene>
<proteinExistence type="predicted"/>
<accession>A0ABT1KSX6</accession>